<feature type="non-terminal residue" evidence="2">
    <location>
        <position position="1"/>
    </location>
</feature>
<evidence type="ECO:0000259" key="1">
    <source>
        <dbReference type="Pfam" id="PF00650"/>
    </source>
</evidence>
<dbReference type="Gene3D" id="3.40.525.10">
    <property type="entry name" value="CRAL-TRIO lipid binding domain"/>
    <property type="match status" value="1"/>
</dbReference>
<dbReference type="SUPFAM" id="SSF52087">
    <property type="entry name" value="CRAL/TRIO domain"/>
    <property type="match status" value="1"/>
</dbReference>
<feature type="domain" description="CRAL-TRIO" evidence="1">
    <location>
        <begin position="4"/>
        <end position="78"/>
    </location>
</feature>
<dbReference type="Gene3D" id="1.20.5.1200">
    <property type="entry name" value="Alpha-tocopherol transfer"/>
    <property type="match status" value="1"/>
</dbReference>
<protein>
    <recommendedName>
        <fullName evidence="1">CRAL-TRIO domain-containing protein</fullName>
    </recommendedName>
</protein>
<accession>A0A1B6LGZ1</accession>
<proteinExistence type="predicted"/>
<dbReference type="InterPro" id="IPR001251">
    <property type="entry name" value="CRAL-TRIO_dom"/>
</dbReference>
<reference evidence="2" key="1">
    <citation type="submission" date="2015-11" db="EMBL/GenBank/DDBJ databases">
        <title>De novo transcriptome assembly of four potential Pierce s Disease insect vectors from Arizona vineyards.</title>
        <authorList>
            <person name="Tassone E.E."/>
        </authorList>
    </citation>
    <scope>NUCLEOTIDE SEQUENCE</scope>
</reference>
<dbReference type="EMBL" id="GEBQ01017000">
    <property type="protein sequence ID" value="JAT22977.1"/>
    <property type="molecule type" value="Transcribed_RNA"/>
</dbReference>
<gene>
    <name evidence="2" type="ORF">g.23254</name>
</gene>
<dbReference type="PRINTS" id="PR00180">
    <property type="entry name" value="CRETINALDHBP"/>
</dbReference>
<sequence>WSIPFKQSKNNMHYSQDAASFRIKAIHYINTNSFIHKIFQFLRPMIRSDVFKMVHIHANMESLFQEIPKEISPKDYGGEAPTLEDLSEMNLQRIGEYREYFLSQPEVRVDESKRISKKIKSAIDPEADEGWWLLRKLSFK</sequence>
<dbReference type="Pfam" id="PF00650">
    <property type="entry name" value="CRAL_TRIO"/>
    <property type="match status" value="1"/>
</dbReference>
<dbReference type="AlphaFoldDB" id="A0A1B6LGZ1"/>
<name>A0A1B6LGZ1_9HEMI</name>
<dbReference type="InterPro" id="IPR036865">
    <property type="entry name" value="CRAL-TRIO_dom_sf"/>
</dbReference>
<dbReference type="PANTHER" id="PTHR10174:SF222">
    <property type="entry name" value="GH10083P-RELATED"/>
    <property type="match status" value="1"/>
</dbReference>
<dbReference type="PANTHER" id="PTHR10174">
    <property type="entry name" value="ALPHA-TOCOPHEROL TRANSFER PROTEIN-RELATED"/>
    <property type="match status" value="1"/>
</dbReference>
<dbReference type="CDD" id="cd00170">
    <property type="entry name" value="SEC14"/>
    <property type="match status" value="1"/>
</dbReference>
<evidence type="ECO:0000313" key="2">
    <source>
        <dbReference type="EMBL" id="JAT22977.1"/>
    </source>
</evidence>
<dbReference type="GO" id="GO:1902936">
    <property type="term" value="F:phosphatidylinositol bisphosphate binding"/>
    <property type="evidence" value="ECO:0007669"/>
    <property type="project" value="TreeGrafter"/>
</dbReference>
<dbReference type="GO" id="GO:0016020">
    <property type="term" value="C:membrane"/>
    <property type="evidence" value="ECO:0007669"/>
    <property type="project" value="TreeGrafter"/>
</dbReference>
<organism evidence="2">
    <name type="scientific">Graphocephala atropunctata</name>
    <dbReference type="NCBI Taxonomy" id="36148"/>
    <lineage>
        <taxon>Eukaryota</taxon>
        <taxon>Metazoa</taxon>
        <taxon>Ecdysozoa</taxon>
        <taxon>Arthropoda</taxon>
        <taxon>Hexapoda</taxon>
        <taxon>Insecta</taxon>
        <taxon>Pterygota</taxon>
        <taxon>Neoptera</taxon>
        <taxon>Paraneoptera</taxon>
        <taxon>Hemiptera</taxon>
        <taxon>Auchenorrhyncha</taxon>
        <taxon>Membracoidea</taxon>
        <taxon>Cicadellidae</taxon>
        <taxon>Cicadellinae</taxon>
        <taxon>Cicadellini</taxon>
        <taxon>Graphocephala</taxon>
    </lineage>
</organism>